<feature type="region of interest" description="Disordered" evidence="1">
    <location>
        <begin position="16"/>
        <end position="57"/>
    </location>
</feature>
<evidence type="ECO:0000256" key="1">
    <source>
        <dbReference type="SAM" id="MobiDB-lite"/>
    </source>
</evidence>
<name>A0AA40FVL4_9HYME</name>
<dbReference type="EMBL" id="JAHYIQ010000015">
    <property type="protein sequence ID" value="KAK1126054.1"/>
    <property type="molecule type" value="Genomic_DNA"/>
</dbReference>
<accession>A0AA40FVL4</accession>
<organism evidence="2 3">
    <name type="scientific">Melipona bicolor</name>
    <dbReference type="NCBI Taxonomy" id="60889"/>
    <lineage>
        <taxon>Eukaryota</taxon>
        <taxon>Metazoa</taxon>
        <taxon>Ecdysozoa</taxon>
        <taxon>Arthropoda</taxon>
        <taxon>Hexapoda</taxon>
        <taxon>Insecta</taxon>
        <taxon>Pterygota</taxon>
        <taxon>Neoptera</taxon>
        <taxon>Endopterygota</taxon>
        <taxon>Hymenoptera</taxon>
        <taxon>Apocrita</taxon>
        <taxon>Aculeata</taxon>
        <taxon>Apoidea</taxon>
        <taxon>Anthophila</taxon>
        <taxon>Apidae</taxon>
        <taxon>Melipona</taxon>
    </lineage>
</organism>
<sequence>MSASDLTLESYSRCKSFAQNESNESDENSLCEPTVDTKAESITRHGQNPTKREMRKGPFWQSVYKDAREESNFDEITNPLGGTYYRAREPKSGTAGQKRAPIRAKRGRQKKEIKTLFEQRQISSLGRGHAK</sequence>
<comment type="caution">
    <text evidence="2">The sequence shown here is derived from an EMBL/GenBank/DDBJ whole genome shotgun (WGS) entry which is preliminary data.</text>
</comment>
<keyword evidence="3" id="KW-1185">Reference proteome</keyword>
<protein>
    <submittedName>
        <fullName evidence="2">Uncharacterized protein</fullName>
    </submittedName>
</protein>
<dbReference type="Proteomes" id="UP001177670">
    <property type="component" value="Unassembled WGS sequence"/>
</dbReference>
<gene>
    <name evidence="2" type="ORF">K0M31_005581</name>
</gene>
<feature type="region of interest" description="Disordered" evidence="1">
    <location>
        <begin position="74"/>
        <end position="131"/>
    </location>
</feature>
<feature type="compositionally biased region" description="Basic residues" evidence="1">
    <location>
        <begin position="100"/>
        <end position="109"/>
    </location>
</feature>
<evidence type="ECO:0000313" key="2">
    <source>
        <dbReference type="EMBL" id="KAK1126054.1"/>
    </source>
</evidence>
<proteinExistence type="predicted"/>
<reference evidence="2" key="1">
    <citation type="submission" date="2021-10" db="EMBL/GenBank/DDBJ databases">
        <title>Melipona bicolor Genome sequencing and assembly.</title>
        <authorList>
            <person name="Araujo N.S."/>
            <person name="Arias M.C."/>
        </authorList>
    </citation>
    <scope>NUCLEOTIDE SEQUENCE</scope>
    <source>
        <strain evidence="2">USP_2M_L1-L4_2017</strain>
        <tissue evidence="2">Whole body</tissue>
    </source>
</reference>
<evidence type="ECO:0000313" key="3">
    <source>
        <dbReference type="Proteomes" id="UP001177670"/>
    </source>
</evidence>
<dbReference type="AlphaFoldDB" id="A0AA40FVL4"/>